<organism evidence="3 4">
    <name type="scientific">Algoriphagus jejuensis</name>
    <dbReference type="NCBI Taxonomy" id="419934"/>
    <lineage>
        <taxon>Bacteria</taxon>
        <taxon>Pseudomonadati</taxon>
        <taxon>Bacteroidota</taxon>
        <taxon>Cytophagia</taxon>
        <taxon>Cytophagales</taxon>
        <taxon>Cyclobacteriaceae</taxon>
        <taxon>Algoriphagus</taxon>
    </lineage>
</organism>
<keyword evidence="1" id="KW-0812">Transmembrane</keyword>
<gene>
    <name evidence="3" type="ORF">GCM10009119_04350</name>
</gene>
<feature type="transmembrane region" description="Helical" evidence="1">
    <location>
        <begin position="68"/>
        <end position="90"/>
    </location>
</feature>
<evidence type="ECO:0000313" key="3">
    <source>
        <dbReference type="EMBL" id="GAA0877467.1"/>
    </source>
</evidence>
<dbReference type="InterPro" id="IPR007349">
    <property type="entry name" value="DUF418"/>
</dbReference>
<feature type="transmembrane region" description="Helical" evidence="1">
    <location>
        <begin position="252"/>
        <end position="272"/>
    </location>
</feature>
<dbReference type="Proteomes" id="UP001500469">
    <property type="component" value="Unassembled WGS sequence"/>
</dbReference>
<feature type="transmembrane region" description="Helical" evidence="1">
    <location>
        <begin position="318"/>
        <end position="342"/>
    </location>
</feature>
<comment type="caution">
    <text evidence="3">The sequence shown here is derived from an EMBL/GenBank/DDBJ whole genome shotgun (WGS) entry which is preliminary data.</text>
</comment>
<sequence length="438" mass="50054">MEKTVNPELVPVQQADRILSLDVMRGFVLFGILLMNINGFGLGFGYNAPTVQGGDTGLNLYTWMMTNLFFEGTMRALFSLLFGVGMFIFLDRLVKKGAGIKAADVYFRRITWLLVFGLIHGYLLLWLGEILYDYALMGFLVYSFRSMAAKKLILVALLLFCIGTVWNYFDFAGQKKLVNQVAEANTLTASGKELSKELKAAREAWDDQVKERSAEATAEFNQGMRNGYFGAVAFLAPFNMEFDIEMPYRTDVWDVLSMMLFGIALFKLGFLSGDRPAAQYWLMVLIGYVIGIAINYYEMQTILEAKFSILSYKQADVSYYWGRFFVSIGHVGLIMLFCKAPFLDWMKNGLAAVGKMALTNYLMHSVICMVIFTGVGFGLIGKLERYELLYVVVGTWIFQLILSPLWLRYYYYGPMEWLWRNLSYRKVHAFRKSPPETL</sequence>
<feature type="transmembrane region" description="Helical" evidence="1">
    <location>
        <begin position="27"/>
        <end position="48"/>
    </location>
</feature>
<keyword evidence="4" id="KW-1185">Reference proteome</keyword>
<dbReference type="Pfam" id="PF04235">
    <property type="entry name" value="DUF418"/>
    <property type="match status" value="1"/>
</dbReference>
<keyword evidence="1" id="KW-1133">Transmembrane helix</keyword>
<feature type="transmembrane region" description="Helical" evidence="1">
    <location>
        <begin position="362"/>
        <end position="381"/>
    </location>
</feature>
<feature type="transmembrane region" description="Helical" evidence="1">
    <location>
        <begin position="110"/>
        <end position="132"/>
    </location>
</feature>
<proteinExistence type="predicted"/>
<protein>
    <submittedName>
        <fullName evidence="3">DUF418 domain-containing protein</fullName>
    </submittedName>
</protein>
<reference evidence="3 4" key="1">
    <citation type="journal article" date="2019" name="Int. J. Syst. Evol. Microbiol.">
        <title>The Global Catalogue of Microorganisms (GCM) 10K type strain sequencing project: providing services to taxonomists for standard genome sequencing and annotation.</title>
        <authorList>
            <consortium name="The Broad Institute Genomics Platform"/>
            <consortium name="The Broad Institute Genome Sequencing Center for Infectious Disease"/>
            <person name="Wu L."/>
            <person name="Ma J."/>
        </authorList>
    </citation>
    <scope>NUCLEOTIDE SEQUENCE [LARGE SCALE GENOMIC DNA]</scope>
    <source>
        <strain evidence="3 4">JCM 16112</strain>
    </source>
</reference>
<dbReference type="RefSeq" id="WP_343848164.1">
    <property type="nucleotide sequence ID" value="NZ_BAAAFI010000002.1"/>
</dbReference>
<feature type="transmembrane region" description="Helical" evidence="1">
    <location>
        <begin position="278"/>
        <end position="297"/>
    </location>
</feature>
<evidence type="ECO:0000256" key="1">
    <source>
        <dbReference type="SAM" id="Phobius"/>
    </source>
</evidence>
<keyword evidence="1" id="KW-0472">Membrane</keyword>
<dbReference type="PANTHER" id="PTHR30590">
    <property type="entry name" value="INNER MEMBRANE PROTEIN"/>
    <property type="match status" value="1"/>
</dbReference>
<dbReference type="EMBL" id="BAAAFI010000002">
    <property type="protein sequence ID" value="GAA0877467.1"/>
    <property type="molecule type" value="Genomic_DNA"/>
</dbReference>
<accession>A0ABN1MWM4</accession>
<evidence type="ECO:0000313" key="4">
    <source>
        <dbReference type="Proteomes" id="UP001500469"/>
    </source>
</evidence>
<dbReference type="PANTHER" id="PTHR30590:SF2">
    <property type="entry name" value="INNER MEMBRANE PROTEIN"/>
    <property type="match status" value="1"/>
</dbReference>
<feature type="transmembrane region" description="Helical" evidence="1">
    <location>
        <begin position="152"/>
        <end position="169"/>
    </location>
</feature>
<dbReference type="InterPro" id="IPR052529">
    <property type="entry name" value="Bact_Transport_Assoc"/>
</dbReference>
<feature type="domain" description="DUF418" evidence="2">
    <location>
        <begin position="265"/>
        <end position="426"/>
    </location>
</feature>
<name>A0ABN1MWM4_9BACT</name>
<feature type="transmembrane region" description="Helical" evidence="1">
    <location>
        <begin position="388"/>
        <end position="411"/>
    </location>
</feature>
<evidence type="ECO:0000259" key="2">
    <source>
        <dbReference type="Pfam" id="PF04235"/>
    </source>
</evidence>